<evidence type="ECO:0000256" key="9">
    <source>
        <dbReference type="ARBA" id="ARBA00023121"/>
    </source>
</evidence>
<dbReference type="Pfam" id="PF25669">
    <property type="entry name" value="SMP_MUG190-like"/>
    <property type="match status" value="1"/>
</dbReference>
<keyword evidence="4 12" id="KW-0812">Transmembrane</keyword>
<keyword evidence="10 12" id="KW-0472">Membrane</keyword>
<keyword evidence="3" id="KW-0597">Phosphoprotein</keyword>
<dbReference type="Pfam" id="PF25331">
    <property type="entry name" value="C2_Mug190_3rd"/>
    <property type="match status" value="1"/>
</dbReference>
<feature type="domain" description="C2" evidence="13">
    <location>
        <begin position="661"/>
        <end position="799"/>
    </location>
</feature>
<keyword evidence="6" id="KW-0256">Endoplasmic reticulum</keyword>
<proteinExistence type="predicted"/>
<keyword evidence="5" id="KW-0677">Repeat</keyword>
<evidence type="ECO:0000256" key="11">
    <source>
        <dbReference type="SAM" id="MobiDB-lite"/>
    </source>
</evidence>
<evidence type="ECO:0000313" key="15">
    <source>
        <dbReference type="EMBL" id="KAK8081122.1"/>
    </source>
</evidence>
<dbReference type="SUPFAM" id="SSF49562">
    <property type="entry name" value="C2 domain (Calcium/lipid-binding domain, CaLB)"/>
    <property type="match status" value="2"/>
</dbReference>
<keyword evidence="8" id="KW-0445">Lipid transport</keyword>
<dbReference type="GeneID" id="92046315"/>
<keyword evidence="9" id="KW-0446">Lipid-binding</keyword>
<dbReference type="PROSITE" id="PS51847">
    <property type="entry name" value="SMP"/>
    <property type="match status" value="1"/>
</dbReference>
<feature type="compositionally biased region" description="Polar residues" evidence="11">
    <location>
        <begin position="20"/>
        <end position="35"/>
    </location>
</feature>
<evidence type="ECO:0000259" key="14">
    <source>
        <dbReference type="PROSITE" id="PS51847"/>
    </source>
</evidence>
<dbReference type="InterPro" id="IPR037767">
    <property type="entry name" value="C2A_Mug190-like"/>
</dbReference>
<gene>
    <name evidence="15" type="ORF">PG997_008940</name>
</gene>
<feature type="domain" description="C2" evidence="13">
    <location>
        <begin position="448"/>
        <end position="579"/>
    </location>
</feature>
<dbReference type="Gene3D" id="2.60.40.150">
    <property type="entry name" value="C2 domain"/>
    <property type="match status" value="2"/>
</dbReference>
<dbReference type="CDD" id="cd04041">
    <property type="entry name" value="C2A_fungal"/>
    <property type="match status" value="1"/>
</dbReference>
<feature type="compositionally biased region" description="Basic and acidic residues" evidence="11">
    <location>
        <begin position="1087"/>
        <end position="1100"/>
    </location>
</feature>
<dbReference type="InterPro" id="IPR057349">
    <property type="entry name" value="C2_Mug190_3rd"/>
</dbReference>
<feature type="transmembrane region" description="Helical" evidence="12">
    <location>
        <begin position="139"/>
        <end position="159"/>
    </location>
</feature>
<evidence type="ECO:0000256" key="7">
    <source>
        <dbReference type="ARBA" id="ARBA00022989"/>
    </source>
</evidence>
<accession>A0ABR1WC93</accession>
<evidence type="ECO:0000256" key="8">
    <source>
        <dbReference type="ARBA" id="ARBA00023055"/>
    </source>
</evidence>
<feature type="transmembrane region" description="Helical" evidence="12">
    <location>
        <begin position="171"/>
        <end position="193"/>
    </location>
</feature>
<feature type="compositionally biased region" description="Low complexity" evidence="11">
    <location>
        <begin position="68"/>
        <end position="77"/>
    </location>
</feature>
<dbReference type="PANTHER" id="PTHR47348:SF2">
    <property type="entry name" value="MEIOTICALLY UP-REGULATED 190 PROTEIN"/>
    <property type="match status" value="1"/>
</dbReference>
<organism evidence="15 16">
    <name type="scientific">Apiospora hydei</name>
    <dbReference type="NCBI Taxonomy" id="1337664"/>
    <lineage>
        <taxon>Eukaryota</taxon>
        <taxon>Fungi</taxon>
        <taxon>Dikarya</taxon>
        <taxon>Ascomycota</taxon>
        <taxon>Pezizomycotina</taxon>
        <taxon>Sordariomycetes</taxon>
        <taxon>Xylariomycetidae</taxon>
        <taxon>Amphisphaeriales</taxon>
        <taxon>Apiosporaceae</taxon>
        <taxon>Apiospora</taxon>
    </lineage>
</organism>
<dbReference type="PROSITE" id="PS50004">
    <property type="entry name" value="C2"/>
    <property type="match status" value="2"/>
</dbReference>
<keyword evidence="16" id="KW-1185">Reference proteome</keyword>
<feature type="compositionally biased region" description="Low complexity" evidence="11">
    <location>
        <begin position="1024"/>
        <end position="1035"/>
    </location>
</feature>
<evidence type="ECO:0000313" key="16">
    <source>
        <dbReference type="Proteomes" id="UP001433268"/>
    </source>
</evidence>
<evidence type="ECO:0000256" key="1">
    <source>
        <dbReference type="ARBA" id="ARBA00004586"/>
    </source>
</evidence>
<evidence type="ECO:0000256" key="12">
    <source>
        <dbReference type="SAM" id="Phobius"/>
    </source>
</evidence>
<dbReference type="InterPro" id="IPR000008">
    <property type="entry name" value="C2_dom"/>
</dbReference>
<evidence type="ECO:0000256" key="10">
    <source>
        <dbReference type="ARBA" id="ARBA00023136"/>
    </source>
</evidence>
<feature type="region of interest" description="Disordered" evidence="11">
    <location>
        <begin position="990"/>
        <end position="1100"/>
    </location>
</feature>
<dbReference type="InterPro" id="IPR037765">
    <property type="entry name" value="C2B_Tricalbin"/>
</dbReference>
<sequence length="1158" mass="128395">MADIFRSSKPAYTARRPVPTINSYVREQQERSAQALSPEDDDEYLSDEETQLDDDDEPGPNETTTKDGAAALGLRPGRGPRLLITLGAKSGRLTGVAGKSKSDDDLERETEDIDAYHAQLDTRFPPPDYEAIKRRLIGIYSKSIVIGLTSAVVVAYAVSVAEGLLGSRGGFLPFASEAAIGSFGFLGIAYAIYAARQWMANRVDDIWEEELWRAERNSDGLEDEATIGARSIADIDPASTRWLNDMLSSLWPLVNPDLFFGVADTLEDVMQASIPSIVRMVSIDDIGQGGEPVNILGIKWLPTGPQDWDEDAMKGLQGEDGDFLNLEVAFAYRPQSVVSDEAKLQGRSQHAHLVMGFYLPGRIKLPIYAHLKALVGKARLRLTLIPDPPFFSSVTMTLLGQPKVEIACMPLVQKGLNIMDLPLISSFVQTSVDAAVAEYVAPKSITIPLKDILAGRDYKLDPRARGIIVIHVKRAYSFKQGDQAIPLLRPEGSSDPYVTCGWAKYVKPLWSTRVLIAEMQPWWDETAFLPVTDDELNINERLRVQLWDSDRFTADDDLGRVEMDLRELMRDPATVNRMQDRVDGFKALKASERMPGKLEWSVGYYPKLPIQPAQLERQTELPSVRTPEALAARADENCRRKLRGGPKIDDVEGTRQAEHKEMEDRMVASAPPLADFPSGVLAVQIHEATGLEIRAHHNADRRNRGTEVDDEVEEGEELPSAYCNIILNHEKIYRTRVKPKNARPFFNASTERFVRDWRAAEIFISVRDSRAHEDDSLMGLVYLPLRDVFRERAQVDRVYPLFGGMGYGRLRVSMVFRSVGVHLPRPMLGWEYGTLAVAPRVGAQDVSAELQGLTMKLDTSLSSGHMYYHKPPSSQSAANGPIGDAEHHQPFWATAQGKMLHLGVRKRYSSPLVIQFRKERRLRVVDSKTAVAYAVLWLSELPDDEETAVTLDVWKGDLKRASTCTLPKEEAGDEKVGQISLKVRFRRGVGRGDGGVPAAEGASGGRGVVRSAAKAQTEGVAANGGVPPKSSSGKSANTEGTAVESTSEDSDDDGGDDEDGFADAKSNIVEDADSAGDIGSDEDEDDKYLQDESNRGMRDALRDYRSHAKQTHRRHRGMMQFKSARTLWWMKHKVGYLQDRVSGKLEHGDRKTVVESEV</sequence>
<reference evidence="15 16" key="1">
    <citation type="submission" date="2023-01" db="EMBL/GenBank/DDBJ databases">
        <title>Analysis of 21 Apiospora genomes using comparative genomics revels a genus with tremendous synthesis potential of carbohydrate active enzymes and secondary metabolites.</title>
        <authorList>
            <person name="Sorensen T."/>
        </authorList>
    </citation>
    <scope>NUCLEOTIDE SEQUENCE [LARGE SCALE GENOMIC DNA]</scope>
    <source>
        <strain evidence="15 16">CBS 114990</strain>
    </source>
</reference>
<dbReference type="Pfam" id="PF00168">
    <property type="entry name" value="C2"/>
    <property type="match status" value="2"/>
</dbReference>
<dbReference type="CDD" id="cd04052">
    <property type="entry name" value="C2B_Tricalbin-like"/>
    <property type="match status" value="1"/>
</dbReference>
<feature type="compositionally biased region" description="Acidic residues" evidence="11">
    <location>
        <begin position="1070"/>
        <end position="1086"/>
    </location>
</feature>
<feature type="compositionally biased region" description="Acidic residues" evidence="11">
    <location>
        <begin position="38"/>
        <end position="59"/>
    </location>
</feature>
<evidence type="ECO:0000259" key="13">
    <source>
        <dbReference type="PROSITE" id="PS50004"/>
    </source>
</evidence>
<evidence type="ECO:0000256" key="6">
    <source>
        <dbReference type="ARBA" id="ARBA00022824"/>
    </source>
</evidence>
<feature type="region of interest" description="Disordered" evidence="11">
    <location>
        <begin position="1"/>
        <end position="77"/>
    </location>
</feature>
<keyword evidence="7 12" id="KW-1133">Transmembrane helix</keyword>
<comment type="subcellular location">
    <subcellularLocation>
        <location evidence="1">Endoplasmic reticulum membrane</location>
    </subcellularLocation>
</comment>
<keyword evidence="2" id="KW-0813">Transport</keyword>
<evidence type="ECO:0000256" key="5">
    <source>
        <dbReference type="ARBA" id="ARBA00022737"/>
    </source>
</evidence>
<dbReference type="InterPro" id="IPR031468">
    <property type="entry name" value="SMP_LBD"/>
</dbReference>
<feature type="domain" description="SMP-LTD" evidence="14">
    <location>
        <begin position="236"/>
        <end position="450"/>
    </location>
</feature>
<dbReference type="PANTHER" id="PTHR47348">
    <property type="entry name" value="MEIOTICALLY UP-REGULATED GENE 190 PROTEIN"/>
    <property type="match status" value="1"/>
</dbReference>
<name>A0ABR1WC93_9PEZI</name>
<dbReference type="InterPro" id="IPR035892">
    <property type="entry name" value="C2_domain_sf"/>
</dbReference>
<dbReference type="Proteomes" id="UP001433268">
    <property type="component" value="Unassembled WGS sequence"/>
</dbReference>
<evidence type="ECO:0000256" key="4">
    <source>
        <dbReference type="ARBA" id="ARBA00022692"/>
    </source>
</evidence>
<evidence type="ECO:0000256" key="2">
    <source>
        <dbReference type="ARBA" id="ARBA00022448"/>
    </source>
</evidence>
<protein>
    <submittedName>
        <fullName evidence="15">Uncharacterized protein</fullName>
    </submittedName>
</protein>
<dbReference type="CDD" id="cd21676">
    <property type="entry name" value="SMP_Mug190"/>
    <property type="match status" value="1"/>
</dbReference>
<evidence type="ECO:0000256" key="3">
    <source>
        <dbReference type="ARBA" id="ARBA00022553"/>
    </source>
</evidence>
<feature type="compositionally biased region" description="Acidic residues" evidence="11">
    <location>
        <begin position="1046"/>
        <end position="1061"/>
    </location>
</feature>
<dbReference type="RefSeq" id="XP_066668597.1">
    <property type="nucleotide sequence ID" value="XM_066813255.1"/>
</dbReference>
<dbReference type="SMART" id="SM00239">
    <property type="entry name" value="C2"/>
    <property type="match status" value="2"/>
</dbReference>
<comment type="caution">
    <text evidence="15">The sequence shown here is derived from an EMBL/GenBank/DDBJ whole genome shotgun (WGS) entry which is preliminary data.</text>
</comment>
<dbReference type="EMBL" id="JAQQWN010000006">
    <property type="protein sequence ID" value="KAK8081122.1"/>
    <property type="molecule type" value="Genomic_DNA"/>
</dbReference>